<dbReference type="Proteomes" id="UP000003157">
    <property type="component" value="Unassembled WGS sequence"/>
</dbReference>
<evidence type="ECO:0000256" key="4">
    <source>
        <dbReference type="ARBA" id="ARBA00022618"/>
    </source>
</evidence>
<proteinExistence type="inferred from homology"/>
<feature type="domain" description="PPIase FKBP-type" evidence="13">
    <location>
        <begin position="126"/>
        <end position="188"/>
    </location>
</feature>
<dbReference type="SUPFAM" id="SSF54534">
    <property type="entry name" value="FKBP-like"/>
    <property type="match status" value="2"/>
</dbReference>
<dbReference type="EMBL" id="ADKX01000039">
    <property type="protein sequence ID" value="EFW04149.1"/>
    <property type="molecule type" value="Genomic_DNA"/>
</dbReference>
<keyword evidence="6" id="KW-0143">Chaperone</keyword>
<evidence type="ECO:0000259" key="13">
    <source>
        <dbReference type="PROSITE" id="PS50059"/>
    </source>
</evidence>
<evidence type="ECO:0000256" key="7">
    <source>
        <dbReference type="ARBA" id="ARBA00023235"/>
    </source>
</evidence>
<dbReference type="GeneID" id="78228020"/>
<dbReference type="HOGENOM" id="CLU_1308375_0_0_9"/>
<dbReference type="GO" id="GO:0051301">
    <property type="term" value="P:cell division"/>
    <property type="evidence" value="ECO:0007669"/>
    <property type="project" value="UniProtKB-KW"/>
</dbReference>
<comment type="catalytic activity">
    <reaction evidence="1 10 11">
        <text>[protein]-peptidylproline (omega=180) = [protein]-peptidylproline (omega=0)</text>
        <dbReference type="Rhea" id="RHEA:16237"/>
        <dbReference type="Rhea" id="RHEA-COMP:10747"/>
        <dbReference type="Rhea" id="RHEA-COMP:10748"/>
        <dbReference type="ChEBI" id="CHEBI:83833"/>
        <dbReference type="ChEBI" id="CHEBI:83834"/>
        <dbReference type="EC" id="5.2.1.8"/>
    </reaction>
</comment>
<dbReference type="AlphaFoldDB" id="E7GCE0"/>
<organism evidence="14 15">
    <name type="scientific">Coprobacillus cateniformis</name>
    <dbReference type="NCBI Taxonomy" id="100884"/>
    <lineage>
        <taxon>Bacteria</taxon>
        <taxon>Bacillati</taxon>
        <taxon>Bacillota</taxon>
        <taxon>Erysipelotrichia</taxon>
        <taxon>Erysipelotrichales</taxon>
        <taxon>Coprobacillaceae</taxon>
        <taxon>Coprobacillus</taxon>
    </lineage>
</organism>
<dbReference type="OrthoDB" id="9767721at2"/>
<evidence type="ECO:0000256" key="8">
    <source>
        <dbReference type="ARBA" id="ARBA00023306"/>
    </source>
</evidence>
<dbReference type="InterPro" id="IPR001179">
    <property type="entry name" value="PPIase_FKBP_dom"/>
</dbReference>
<evidence type="ECO:0000313" key="14">
    <source>
        <dbReference type="EMBL" id="EFW04149.1"/>
    </source>
</evidence>
<comment type="subcellular location">
    <subcellularLocation>
        <location evidence="2">Cytoplasm</location>
    </subcellularLocation>
</comment>
<dbReference type="PROSITE" id="PS51257">
    <property type="entry name" value="PROKAR_LIPOPROTEIN"/>
    <property type="match status" value="1"/>
</dbReference>
<sequence>MKKILTLVLCLGFLFGCGSENSSKNNTNSPKAKNGDIVKIDYVGKLDGTAFQGGTANGALLELGSGTFIDGFEEQLVDMAVDSSKSIKVTFPANYGSSELAGKETTFDIDLHAIYQPADDAASQNSDIVKIDYVGKLNGTAFQGGTANGALLELGSGTYIEGFEEQLVGMKTGESKTIKVTFPANYGSSELAGKEVTFDVAINHIFRVVK</sequence>
<dbReference type="GO" id="GO:0003755">
    <property type="term" value="F:peptidyl-prolyl cis-trans isomerase activity"/>
    <property type="evidence" value="ECO:0007669"/>
    <property type="project" value="UniProtKB-UniRule"/>
</dbReference>
<keyword evidence="12" id="KW-0732">Signal</keyword>
<evidence type="ECO:0000256" key="2">
    <source>
        <dbReference type="ARBA" id="ARBA00004496"/>
    </source>
</evidence>
<dbReference type="STRING" id="100884.GCA_000269565_00083"/>
<keyword evidence="8" id="KW-0131">Cell cycle</keyword>
<evidence type="ECO:0000256" key="1">
    <source>
        <dbReference type="ARBA" id="ARBA00000971"/>
    </source>
</evidence>
<dbReference type="GO" id="GO:0005737">
    <property type="term" value="C:cytoplasm"/>
    <property type="evidence" value="ECO:0007669"/>
    <property type="project" value="UniProtKB-SubCell"/>
</dbReference>
<comment type="similarity">
    <text evidence="3">Belongs to the FKBP-type PPIase family. Tig subfamily.</text>
</comment>
<dbReference type="FunFam" id="3.10.50.40:FF:000001">
    <property type="entry name" value="Trigger factor"/>
    <property type="match status" value="2"/>
</dbReference>
<name>E7GCE0_9FIRM</name>
<evidence type="ECO:0000256" key="3">
    <source>
        <dbReference type="ARBA" id="ARBA00005464"/>
    </source>
</evidence>
<feature type="signal peptide" evidence="12">
    <location>
        <begin position="1"/>
        <end position="18"/>
    </location>
</feature>
<dbReference type="InterPro" id="IPR044609">
    <property type="entry name" value="FKBP2/11"/>
</dbReference>
<comment type="caution">
    <text evidence="14">The sequence shown here is derived from an EMBL/GenBank/DDBJ whole genome shotgun (WGS) entry which is preliminary data.</text>
</comment>
<dbReference type="PANTHER" id="PTHR45779">
    <property type="entry name" value="PEPTIDYLPROLYL ISOMERASE"/>
    <property type="match status" value="1"/>
</dbReference>
<dbReference type="EC" id="5.2.1.8" evidence="11"/>
<dbReference type="InterPro" id="IPR046357">
    <property type="entry name" value="PPIase_dom_sf"/>
</dbReference>
<keyword evidence="5 10" id="KW-0697">Rotamase</keyword>
<dbReference type="Gene3D" id="3.10.50.40">
    <property type="match status" value="2"/>
</dbReference>
<evidence type="ECO:0000256" key="11">
    <source>
        <dbReference type="RuleBase" id="RU003915"/>
    </source>
</evidence>
<dbReference type="Pfam" id="PF00254">
    <property type="entry name" value="FKBP_C"/>
    <property type="match status" value="2"/>
</dbReference>
<dbReference type="RefSeq" id="WP_008789520.1">
    <property type="nucleotide sequence ID" value="NZ_AKCB01000001.1"/>
</dbReference>
<evidence type="ECO:0000256" key="10">
    <source>
        <dbReference type="PROSITE-ProRule" id="PRU00277"/>
    </source>
</evidence>
<accession>E7GCE0</accession>
<gene>
    <name evidence="14" type="ORF">HMPREF9488_02432</name>
</gene>
<dbReference type="PROSITE" id="PS50059">
    <property type="entry name" value="FKBP_PPIASE"/>
    <property type="match status" value="2"/>
</dbReference>
<evidence type="ECO:0000313" key="15">
    <source>
        <dbReference type="Proteomes" id="UP000003157"/>
    </source>
</evidence>
<evidence type="ECO:0000256" key="5">
    <source>
        <dbReference type="ARBA" id="ARBA00023110"/>
    </source>
</evidence>
<keyword evidence="15" id="KW-1185">Reference proteome</keyword>
<dbReference type="PANTHER" id="PTHR45779:SF7">
    <property type="entry name" value="PEPTIDYLPROLYL ISOMERASE"/>
    <property type="match status" value="1"/>
</dbReference>
<protein>
    <recommendedName>
        <fullName evidence="11">Peptidyl-prolyl cis-trans isomerase</fullName>
        <ecNumber evidence="11">5.2.1.8</ecNumber>
    </recommendedName>
</protein>
<feature type="chain" id="PRO_5038977794" description="Peptidyl-prolyl cis-trans isomerase" evidence="12">
    <location>
        <begin position="19"/>
        <end position="210"/>
    </location>
</feature>
<feature type="domain" description="PPIase FKBP-type" evidence="13">
    <location>
        <begin position="35"/>
        <end position="97"/>
    </location>
</feature>
<keyword evidence="4" id="KW-0132">Cell division</keyword>
<keyword evidence="7 10" id="KW-0413">Isomerase</keyword>
<evidence type="ECO:0000256" key="6">
    <source>
        <dbReference type="ARBA" id="ARBA00023186"/>
    </source>
</evidence>
<comment type="function">
    <text evidence="9">Involved in protein export. Acts as a chaperone by maintaining the newly synthesized protein in an open conformation. Functions as a peptidyl-prolyl cis-trans isomerase.</text>
</comment>
<evidence type="ECO:0000256" key="9">
    <source>
        <dbReference type="ARBA" id="ARBA00024849"/>
    </source>
</evidence>
<reference evidence="14 15" key="1">
    <citation type="submission" date="2010-12" db="EMBL/GenBank/DDBJ databases">
        <title>The Genome Sequence of Coprobacillus sp. strain 29_1.</title>
        <authorList>
            <consortium name="The Broad Institute Genome Sequencing Platform"/>
            <person name="Earl A."/>
            <person name="Ward D."/>
            <person name="Feldgarden M."/>
            <person name="Gevers D."/>
            <person name="Daigneault M."/>
            <person name="Sibley C.D."/>
            <person name="White A."/>
            <person name="Strauss J."/>
            <person name="Allen-Vercoe E."/>
            <person name="Young S.K."/>
            <person name="Zeng Q."/>
            <person name="Gargeya S."/>
            <person name="Fitzgerald M."/>
            <person name="Haas B."/>
            <person name="Abouelleil A."/>
            <person name="Alvarado L."/>
            <person name="Arachchi H.M."/>
            <person name="Berlin A."/>
            <person name="Brown A."/>
            <person name="Chapman S.B."/>
            <person name="Chen Z."/>
            <person name="Dunbar C."/>
            <person name="Freedman E."/>
            <person name="Gearin G."/>
            <person name="Gellesch M."/>
            <person name="Goldberg J."/>
            <person name="Griggs A."/>
            <person name="Gujja S."/>
            <person name="Heilman E."/>
            <person name="Heiman D."/>
            <person name="Howarth C."/>
            <person name="Larson L."/>
            <person name="Lui A."/>
            <person name="MacDonald P.J.P."/>
            <person name="Mehta T."/>
            <person name="Montmayeur A."/>
            <person name="Murphy C."/>
            <person name="Neiman D."/>
            <person name="Pearson M."/>
            <person name="Priest M."/>
            <person name="Roberts A."/>
            <person name="Saif S."/>
            <person name="Shea T."/>
            <person name="Shenoy N."/>
            <person name="Sisk P."/>
            <person name="Stolte C."/>
            <person name="Sykes S."/>
            <person name="White J."/>
            <person name="Yandava C."/>
            <person name="Nusbaum C."/>
            <person name="Birren B."/>
        </authorList>
    </citation>
    <scope>NUCLEOTIDE SEQUENCE [LARGE SCALE GENOMIC DNA]</scope>
    <source>
        <strain evidence="14 15">29_1</strain>
    </source>
</reference>
<dbReference type="eggNOG" id="COG0544">
    <property type="taxonomic scope" value="Bacteria"/>
</dbReference>
<evidence type="ECO:0000256" key="12">
    <source>
        <dbReference type="SAM" id="SignalP"/>
    </source>
</evidence>